<dbReference type="RefSeq" id="WP_002610720.1">
    <property type="nucleotide sequence ID" value="NZ_AP025565.1"/>
</dbReference>
<comment type="caution">
    <text evidence="1">The sequence shown here is derived from an EMBL/GenBank/DDBJ whole genome shotgun (WGS) entry which is preliminary data.</text>
</comment>
<proteinExistence type="predicted"/>
<organism evidence="1 2">
    <name type="scientific">Clostridium innocuum</name>
    <dbReference type="NCBI Taxonomy" id="1522"/>
    <lineage>
        <taxon>Bacteria</taxon>
        <taxon>Bacillati</taxon>
        <taxon>Bacillota</taxon>
        <taxon>Clostridia</taxon>
        <taxon>Eubacteriales</taxon>
        <taxon>Clostridiaceae</taxon>
        <taxon>Clostridium</taxon>
    </lineage>
</organism>
<dbReference type="Proteomes" id="UP000260025">
    <property type="component" value="Unassembled WGS sequence"/>
</dbReference>
<sequence>METFKINMNEELNGVELTFSQKPDTRILTTLKDAGFRWHRVKKVWYAKRSETTLQVIAELKEGSSGTIIDDGPKATDVGSEKENLDGVKVGDLYVASWGYEQTNLSFFQVVKISAHNAWFIEVAPEIKEESDAAWGSRTVSFRTDGGMLAPIHKPTFIKDQLHGDRKSTKNGTIKMTEYAYAHKYNGSELYESWYA</sequence>
<gene>
    <name evidence="1" type="ORF">DXA38_21960</name>
</gene>
<accession>A0A3E2VDR4</accession>
<evidence type="ECO:0000313" key="2">
    <source>
        <dbReference type="Proteomes" id="UP000260025"/>
    </source>
</evidence>
<protein>
    <submittedName>
        <fullName evidence="1">Uncharacterized protein</fullName>
    </submittedName>
</protein>
<evidence type="ECO:0000313" key="1">
    <source>
        <dbReference type="EMBL" id="RGC08660.1"/>
    </source>
</evidence>
<dbReference type="OrthoDB" id="9792518at2"/>
<name>A0A3E2VDR4_CLOIN</name>
<dbReference type="EMBL" id="QVEV01000075">
    <property type="protein sequence ID" value="RGC08660.1"/>
    <property type="molecule type" value="Genomic_DNA"/>
</dbReference>
<reference evidence="1 2" key="1">
    <citation type="submission" date="2018-08" db="EMBL/GenBank/DDBJ databases">
        <title>A genome reference for cultivated species of the human gut microbiota.</title>
        <authorList>
            <person name="Zou Y."/>
            <person name="Xue W."/>
            <person name="Luo G."/>
        </authorList>
    </citation>
    <scope>NUCLEOTIDE SEQUENCE [LARGE SCALE GENOMIC DNA]</scope>
    <source>
        <strain evidence="1 2">OF01-2LB</strain>
    </source>
</reference>
<dbReference type="AlphaFoldDB" id="A0A3E2VDR4"/>